<dbReference type="Proteomes" id="UP000265618">
    <property type="component" value="Unassembled WGS sequence"/>
</dbReference>
<keyword evidence="3" id="KW-1185">Reference proteome</keyword>
<organism evidence="2 3">
    <name type="scientific">Kipferlia bialata</name>
    <dbReference type="NCBI Taxonomy" id="797122"/>
    <lineage>
        <taxon>Eukaryota</taxon>
        <taxon>Metamonada</taxon>
        <taxon>Carpediemonas-like organisms</taxon>
        <taxon>Kipferlia</taxon>
    </lineage>
</organism>
<feature type="non-terminal residue" evidence="2">
    <location>
        <position position="1"/>
    </location>
</feature>
<protein>
    <submittedName>
        <fullName evidence="2">Uncharacterized protein</fullName>
    </submittedName>
</protein>
<evidence type="ECO:0000313" key="3">
    <source>
        <dbReference type="Proteomes" id="UP000265618"/>
    </source>
</evidence>
<sequence>VTKAEEKLEEEHIADNPHTALRKADIEEKLANLDTAVEEANTQLQARFEEIERLHVLRQEMQHEFEAFTSTLATAKEMEGSLEKAAPQQCVTVINQ</sequence>
<feature type="compositionally biased region" description="Basic and acidic residues" evidence="1">
    <location>
        <begin position="1"/>
        <end position="15"/>
    </location>
</feature>
<feature type="non-terminal residue" evidence="2">
    <location>
        <position position="96"/>
    </location>
</feature>
<evidence type="ECO:0000256" key="1">
    <source>
        <dbReference type="SAM" id="MobiDB-lite"/>
    </source>
</evidence>
<reference evidence="2 3" key="1">
    <citation type="journal article" date="2018" name="PLoS ONE">
        <title>The draft genome of Kipferlia bialata reveals reductive genome evolution in fornicate parasites.</title>
        <authorList>
            <person name="Tanifuji G."/>
            <person name="Takabayashi S."/>
            <person name="Kume K."/>
            <person name="Takagi M."/>
            <person name="Nakayama T."/>
            <person name="Kamikawa R."/>
            <person name="Inagaki Y."/>
            <person name="Hashimoto T."/>
        </authorList>
    </citation>
    <scope>NUCLEOTIDE SEQUENCE [LARGE SCALE GENOMIC DNA]</scope>
    <source>
        <strain evidence="2">NY0173</strain>
    </source>
</reference>
<gene>
    <name evidence="2" type="ORF">KIPB_016566</name>
</gene>
<feature type="region of interest" description="Disordered" evidence="1">
    <location>
        <begin position="1"/>
        <end position="20"/>
    </location>
</feature>
<dbReference type="EMBL" id="BDIP01010224">
    <property type="protein sequence ID" value="GIQ92669.1"/>
    <property type="molecule type" value="Genomic_DNA"/>
</dbReference>
<proteinExistence type="predicted"/>
<dbReference type="AlphaFoldDB" id="A0A9K3GQV6"/>
<accession>A0A9K3GQV6</accession>
<name>A0A9K3GQV6_9EUKA</name>
<comment type="caution">
    <text evidence="2">The sequence shown here is derived from an EMBL/GenBank/DDBJ whole genome shotgun (WGS) entry which is preliminary data.</text>
</comment>
<evidence type="ECO:0000313" key="2">
    <source>
        <dbReference type="EMBL" id="GIQ92669.1"/>
    </source>
</evidence>